<keyword evidence="2 4" id="KW-0067">ATP-binding</keyword>
<reference evidence="4" key="1">
    <citation type="submission" date="2023-02" db="EMBL/GenBank/DDBJ databases">
        <title>Proposal of a novel subspecies: Alicyclobacillus hesperidum subspecies aegle.</title>
        <authorList>
            <person name="Goto K."/>
            <person name="Fujii T."/>
            <person name="Yasui K."/>
            <person name="Mochida K."/>
            <person name="Kato-Tanaka Y."/>
            <person name="Morohoshi S."/>
            <person name="An S.Y."/>
            <person name="Kasai H."/>
            <person name="Yokota A."/>
        </authorList>
    </citation>
    <scope>NUCLEOTIDE SEQUENCE</scope>
    <source>
        <strain evidence="4">DSM 12766</strain>
    </source>
</reference>
<dbReference type="Pfam" id="PF00005">
    <property type="entry name" value="ABC_tran"/>
    <property type="match status" value="1"/>
</dbReference>
<dbReference type="Proteomes" id="UP001157137">
    <property type="component" value="Unassembled WGS sequence"/>
</dbReference>
<dbReference type="InterPro" id="IPR003439">
    <property type="entry name" value="ABC_transporter-like_ATP-bd"/>
</dbReference>
<dbReference type="EMBL" id="BSRA01000009">
    <property type="protein sequence ID" value="GLV14079.1"/>
    <property type="molecule type" value="Genomic_DNA"/>
</dbReference>
<dbReference type="GO" id="GO:0005524">
    <property type="term" value="F:ATP binding"/>
    <property type="evidence" value="ECO:0007669"/>
    <property type="project" value="UniProtKB-KW"/>
</dbReference>
<evidence type="ECO:0000259" key="3">
    <source>
        <dbReference type="PROSITE" id="PS50893"/>
    </source>
</evidence>
<sequence>MAGVRLDCAAYLPILKPMSIALDLGQVVGVIGPNGAGKSTLLRLMAGLIAPTSGQVVVADLPLTSQSPRWRAQQIAYLPQFIGDDIPFTVREFVEMGRYSRESAFAQGSSRQEAVMAAVAQMGLERLLDLPLAQISGGERQRAGIARCLAQASPVFLLDEPIANLDVFYQLDILSRLRGLAADGRLIVLAIHHLEFAMRFCDACIALDHGAVVAFGSRDEVFQTELVQRVFHIGARRFADPFTGDPRLSVMGCLPAKDGEEREES</sequence>
<comment type="caution">
    <text evidence="4">The sequence shown here is derived from an EMBL/GenBank/DDBJ whole genome shotgun (WGS) entry which is preliminary data.</text>
</comment>
<dbReference type="InterPro" id="IPR027417">
    <property type="entry name" value="P-loop_NTPase"/>
</dbReference>
<dbReference type="InterPro" id="IPR017871">
    <property type="entry name" value="ABC_transporter-like_CS"/>
</dbReference>
<dbReference type="AlphaFoldDB" id="A0AA37X6W9"/>
<dbReference type="PANTHER" id="PTHR42794:SF2">
    <property type="entry name" value="ABC TRANSPORTER ATP-BINDING PROTEIN"/>
    <property type="match status" value="1"/>
</dbReference>
<dbReference type="GO" id="GO:0016887">
    <property type="term" value="F:ATP hydrolysis activity"/>
    <property type="evidence" value="ECO:0007669"/>
    <property type="project" value="InterPro"/>
</dbReference>
<proteinExistence type="predicted"/>
<evidence type="ECO:0000256" key="2">
    <source>
        <dbReference type="ARBA" id="ARBA00022840"/>
    </source>
</evidence>
<dbReference type="RefSeq" id="WP_284227064.1">
    <property type="nucleotide sequence ID" value="NZ_BSRA01000009.1"/>
</dbReference>
<keyword evidence="1" id="KW-0547">Nucleotide-binding</keyword>
<dbReference type="InterPro" id="IPR003593">
    <property type="entry name" value="AAA+_ATPase"/>
</dbReference>
<dbReference type="PROSITE" id="PS00211">
    <property type="entry name" value="ABC_TRANSPORTER_1"/>
    <property type="match status" value="1"/>
</dbReference>
<dbReference type="SUPFAM" id="SSF52540">
    <property type="entry name" value="P-loop containing nucleoside triphosphate hydrolases"/>
    <property type="match status" value="1"/>
</dbReference>
<dbReference type="PANTHER" id="PTHR42794">
    <property type="entry name" value="HEMIN IMPORT ATP-BINDING PROTEIN HMUV"/>
    <property type="match status" value="1"/>
</dbReference>
<evidence type="ECO:0000313" key="4">
    <source>
        <dbReference type="EMBL" id="GLV14079.1"/>
    </source>
</evidence>
<name>A0AA37X6W9_9BACL</name>
<evidence type="ECO:0000256" key="1">
    <source>
        <dbReference type="ARBA" id="ARBA00022741"/>
    </source>
</evidence>
<dbReference type="CDD" id="cd03214">
    <property type="entry name" value="ABC_Iron-Siderophores_B12_Hemin"/>
    <property type="match status" value="1"/>
</dbReference>
<evidence type="ECO:0000313" key="5">
    <source>
        <dbReference type="Proteomes" id="UP001157137"/>
    </source>
</evidence>
<accession>A0AA37X6W9</accession>
<protein>
    <submittedName>
        <fullName evidence="4">Iron-enterobactin transporter ATP-binding protein</fullName>
    </submittedName>
</protein>
<dbReference type="SMART" id="SM00382">
    <property type="entry name" value="AAA"/>
    <property type="match status" value="1"/>
</dbReference>
<gene>
    <name evidence="4" type="ORF">Heshes_17630</name>
</gene>
<dbReference type="PROSITE" id="PS50893">
    <property type="entry name" value="ABC_TRANSPORTER_2"/>
    <property type="match status" value="1"/>
</dbReference>
<organism evidence="4 5">
    <name type="scientific">Alicyclobacillus hesperidum</name>
    <dbReference type="NCBI Taxonomy" id="89784"/>
    <lineage>
        <taxon>Bacteria</taxon>
        <taxon>Bacillati</taxon>
        <taxon>Bacillota</taxon>
        <taxon>Bacilli</taxon>
        <taxon>Bacillales</taxon>
        <taxon>Alicyclobacillaceae</taxon>
        <taxon>Alicyclobacillus</taxon>
    </lineage>
</organism>
<feature type="domain" description="ABC transporter" evidence="3">
    <location>
        <begin position="4"/>
        <end position="234"/>
    </location>
</feature>
<dbReference type="Gene3D" id="3.40.50.300">
    <property type="entry name" value="P-loop containing nucleotide triphosphate hydrolases"/>
    <property type="match status" value="1"/>
</dbReference>